<dbReference type="GO" id="GO:0009264">
    <property type="term" value="P:deoxyribonucleotide catabolic process"/>
    <property type="evidence" value="ECO:0007669"/>
    <property type="project" value="InterPro"/>
</dbReference>
<feature type="active site" description="Nucleophile" evidence="4">
    <location>
        <position position="10"/>
    </location>
</feature>
<dbReference type="SUPFAM" id="SSF56784">
    <property type="entry name" value="HAD-like"/>
    <property type="match status" value="1"/>
</dbReference>
<evidence type="ECO:0000313" key="6">
    <source>
        <dbReference type="Proteomes" id="UP000288623"/>
    </source>
</evidence>
<dbReference type="InterPro" id="IPR010708">
    <property type="entry name" value="5'(3')-deoxyribonucleotidase"/>
</dbReference>
<name>A0A433RVT9_9BACL</name>
<feature type="active site" description="Proton donor" evidence="4">
    <location>
        <position position="12"/>
    </location>
</feature>
<proteinExistence type="inferred from homology"/>
<dbReference type="PIRSF" id="PIRSF021362">
    <property type="entry name" value="UCP021362_HAD"/>
    <property type="match status" value="1"/>
</dbReference>
<dbReference type="EC" id="3.1.3.-" evidence="3"/>
<dbReference type="OrthoDB" id="2471595at2"/>
<comment type="similarity">
    <text evidence="1 3">Belongs to the 5'(3')-deoxyribonucleotidase family.</text>
</comment>
<dbReference type="Pfam" id="PF06941">
    <property type="entry name" value="NT5C"/>
    <property type="match status" value="1"/>
</dbReference>
<protein>
    <recommendedName>
        <fullName evidence="3">Nucleotidase</fullName>
        <ecNumber evidence="3">3.1.3.-</ecNumber>
    </recommendedName>
</protein>
<dbReference type="Proteomes" id="UP000288623">
    <property type="component" value="Unassembled WGS sequence"/>
</dbReference>
<keyword evidence="2 3" id="KW-0378">Hydrolase</keyword>
<evidence type="ECO:0000256" key="4">
    <source>
        <dbReference type="PIRSR" id="PIRSR610708-1"/>
    </source>
</evidence>
<comment type="caution">
    <text evidence="5">The sequence shown here is derived from an EMBL/GenBank/DDBJ whole genome shotgun (WGS) entry which is preliminary data.</text>
</comment>
<organism evidence="5 6">
    <name type="scientific">Candidatus Kurthia intestinigallinarum</name>
    <dbReference type="NCBI Taxonomy" id="1562256"/>
    <lineage>
        <taxon>Bacteria</taxon>
        <taxon>Bacillati</taxon>
        <taxon>Bacillota</taxon>
        <taxon>Bacilli</taxon>
        <taxon>Bacillales</taxon>
        <taxon>Caryophanaceae</taxon>
        <taxon>Kurthia</taxon>
    </lineage>
</organism>
<keyword evidence="6" id="KW-1185">Reference proteome</keyword>
<dbReference type="RefSeq" id="WP_126990293.1">
    <property type="nucleotide sequence ID" value="NZ_JTFC01000026.1"/>
</dbReference>
<dbReference type="InterPro" id="IPR023214">
    <property type="entry name" value="HAD_sf"/>
</dbReference>
<dbReference type="InterPro" id="IPR052419">
    <property type="entry name" value="5_3-deoxyribonucleotidase-like"/>
</dbReference>
<dbReference type="Gene3D" id="3.40.50.1000">
    <property type="entry name" value="HAD superfamily/HAD-like"/>
    <property type="match status" value="1"/>
</dbReference>
<sequence>MSKKYSFGIDIDGTVTTQEFMVPYINKHFNTNVTLDDFTEYNLLNVLPIDAVEFQNWFLATEIEMYTNPPVQKFAHETLQKWYPNAALNYITARQDNSFDVTNHWFKNQQIPMDSLSIVGNASKVAAAKKHQVELFFEDKYENAIQLHEELNIPIILFDAPYNRLTLPNDVIRVQSWQEAERWVAKEFGI</sequence>
<dbReference type="AlphaFoldDB" id="A0A433RVT9"/>
<gene>
    <name evidence="5" type="ORF">QI30_07370</name>
</gene>
<dbReference type="GO" id="GO:0008253">
    <property type="term" value="F:5'-nucleotidase activity"/>
    <property type="evidence" value="ECO:0007669"/>
    <property type="project" value="InterPro"/>
</dbReference>
<evidence type="ECO:0000313" key="5">
    <source>
        <dbReference type="EMBL" id="RUS57388.1"/>
    </source>
</evidence>
<reference evidence="5 6" key="1">
    <citation type="submission" date="2014-11" db="EMBL/GenBank/DDBJ databases">
        <title>Genome sequence and analysis of novel Kurthia sp.</title>
        <authorList>
            <person name="Lawson J.N."/>
            <person name="Gonzalez J.E."/>
            <person name="Rinauldi L."/>
            <person name="Xuan Z."/>
            <person name="Firman A."/>
            <person name="Shaddox L."/>
            <person name="Trudeau A."/>
            <person name="Shah S."/>
            <person name="Reiman D."/>
        </authorList>
    </citation>
    <scope>NUCLEOTIDE SEQUENCE [LARGE SCALE GENOMIC DNA]</scope>
    <source>
        <strain evidence="5 6">3B1D</strain>
    </source>
</reference>
<evidence type="ECO:0000256" key="1">
    <source>
        <dbReference type="ARBA" id="ARBA00009589"/>
    </source>
</evidence>
<evidence type="ECO:0000256" key="2">
    <source>
        <dbReference type="ARBA" id="ARBA00022801"/>
    </source>
</evidence>
<dbReference type="PANTHER" id="PTHR35134:SF2">
    <property type="entry name" value="NUCLEOTIDASE YQFW-RELATED"/>
    <property type="match status" value="1"/>
</dbReference>
<accession>A0A433RVT9</accession>
<evidence type="ECO:0000256" key="3">
    <source>
        <dbReference type="PIRNR" id="PIRNR021362"/>
    </source>
</evidence>
<dbReference type="EMBL" id="JTFC01000026">
    <property type="protein sequence ID" value="RUS57388.1"/>
    <property type="molecule type" value="Genomic_DNA"/>
</dbReference>
<dbReference type="InterPro" id="IPR036412">
    <property type="entry name" value="HAD-like_sf"/>
</dbReference>
<dbReference type="PANTHER" id="PTHR35134">
    <property type="entry name" value="NUCLEOTIDASE YQFW-RELATED"/>
    <property type="match status" value="1"/>
</dbReference>
<dbReference type="InterPro" id="IPR009206">
    <property type="entry name" value="Nucleotidase_putative"/>
</dbReference>